<evidence type="ECO:0000259" key="1">
    <source>
        <dbReference type="Pfam" id="PF08707"/>
    </source>
</evidence>
<protein>
    <submittedName>
        <fullName evidence="3">Uncharacterized protein</fullName>
    </submittedName>
</protein>
<dbReference type="Pfam" id="PF09250">
    <property type="entry name" value="Prim-Pol"/>
    <property type="match status" value="1"/>
</dbReference>
<keyword evidence="4" id="KW-1185">Reference proteome</keyword>
<evidence type="ECO:0000313" key="4">
    <source>
        <dbReference type="Proteomes" id="UP000232323"/>
    </source>
</evidence>
<dbReference type="AlphaFoldDB" id="A0A250XUE8"/>
<evidence type="ECO:0000313" key="3">
    <source>
        <dbReference type="EMBL" id="GAX86695.1"/>
    </source>
</evidence>
<feature type="domain" description="Primase C-terminal 2" evidence="1">
    <location>
        <begin position="189"/>
        <end position="265"/>
    </location>
</feature>
<sequence>MFKHKTPVWDWDRLGRFDRENPVHDEWGLLLDRLLVIDFDSQHAHDAVFSAMSDHPDVMLALSLAPMQKTSKGYHYLFLRSAYADTNRIFDGARQCDHDIDIKTVCSSGSRGVLAVEPSPGKTWVRRPWSEGVKLQEVPQVLLDFVTTKSRNKSSDVFVTRTPPASVPLFQGTSISSKCSIELDPEVLRVLDRLSPQRWLSYESWHKLAVALKNSFGDTYRDAWIARSRISPRFNLQEAERKWSTSLSSDFNSPSLTFGTIRRWCAEDQSVPTTTSTSVVSSSTSESKTYDECPDMSVVSQLQNSKKLSSFPDFADYISYFDLATLYNGRLPVTFSPHQAPKLDIGVGHVLGAMDPCVLGLLCPGCVKVSFPRWHSQLASDSDLHVKPSIVLGQCVTSLFDAVTRDGFEVACVHHDGILLRSCPDQKFLRNWKAHVICTAGYERDLEFKSVDGDSTLLEARDHVESDKTWMSAHRFLDYARMKIEWERSVFRLMSQ</sequence>
<dbReference type="InterPro" id="IPR014819">
    <property type="entry name" value="PriCT_2"/>
</dbReference>
<organism evidence="3 4">
    <name type="scientific">Chlamydomonas eustigma</name>
    <dbReference type="NCBI Taxonomy" id="1157962"/>
    <lineage>
        <taxon>Eukaryota</taxon>
        <taxon>Viridiplantae</taxon>
        <taxon>Chlorophyta</taxon>
        <taxon>core chlorophytes</taxon>
        <taxon>Chlorophyceae</taxon>
        <taxon>CS clade</taxon>
        <taxon>Chlamydomonadales</taxon>
        <taxon>Chlamydomonadaceae</taxon>
        <taxon>Chlamydomonas</taxon>
    </lineage>
</organism>
<feature type="non-terminal residue" evidence="3">
    <location>
        <position position="496"/>
    </location>
</feature>
<dbReference type="GO" id="GO:0016817">
    <property type="term" value="F:hydrolase activity, acting on acid anhydrides"/>
    <property type="evidence" value="ECO:0007669"/>
    <property type="project" value="InterPro"/>
</dbReference>
<proteinExistence type="predicted"/>
<feature type="domain" description="DNA primase/polymerase bifunctional N-terminal" evidence="2">
    <location>
        <begin position="10"/>
        <end position="140"/>
    </location>
</feature>
<accession>A0A250XUE8</accession>
<dbReference type="Pfam" id="PF08707">
    <property type="entry name" value="PriCT_2"/>
    <property type="match status" value="1"/>
</dbReference>
<reference evidence="3 4" key="1">
    <citation type="submission" date="2017-08" db="EMBL/GenBank/DDBJ databases">
        <title>Acidophilic green algal genome provides insights into adaptation to an acidic environment.</title>
        <authorList>
            <person name="Hirooka S."/>
            <person name="Hirose Y."/>
            <person name="Kanesaki Y."/>
            <person name="Higuchi S."/>
            <person name="Fujiwara T."/>
            <person name="Onuma R."/>
            <person name="Era A."/>
            <person name="Ohbayashi R."/>
            <person name="Uzuka A."/>
            <person name="Nozaki H."/>
            <person name="Yoshikawa H."/>
            <person name="Miyagishima S.Y."/>
        </authorList>
    </citation>
    <scope>NUCLEOTIDE SEQUENCE [LARGE SCALE GENOMIC DNA]</scope>
    <source>
        <strain evidence="3 4">NIES-2499</strain>
    </source>
</reference>
<name>A0A250XUE8_9CHLO</name>
<dbReference type="InterPro" id="IPR015330">
    <property type="entry name" value="DNA_primase/pol_bifunc_N"/>
</dbReference>
<dbReference type="EMBL" id="BEGY01000517">
    <property type="protein sequence ID" value="GAX86695.1"/>
    <property type="molecule type" value="Genomic_DNA"/>
</dbReference>
<dbReference type="Proteomes" id="UP000232323">
    <property type="component" value="Unassembled WGS sequence"/>
</dbReference>
<gene>
    <name evidence="3" type="ORF">CEUSTIGMA_g14102.t1</name>
</gene>
<comment type="caution">
    <text evidence="3">The sequence shown here is derived from an EMBL/GenBank/DDBJ whole genome shotgun (WGS) entry which is preliminary data.</text>
</comment>
<evidence type="ECO:0000259" key="2">
    <source>
        <dbReference type="Pfam" id="PF09250"/>
    </source>
</evidence>